<name>A0ABT7AWC7_9CYAN</name>
<organism evidence="5 6">
    <name type="scientific">Roseofilum acuticapitatum BLCC-M154</name>
    <dbReference type="NCBI Taxonomy" id="3022444"/>
    <lineage>
        <taxon>Bacteria</taxon>
        <taxon>Bacillati</taxon>
        <taxon>Cyanobacteriota</taxon>
        <taxon>Cyanophyceae</taxon>
        <taxon>Desertifilales</taxon>
        <taxon>Desertifilaceae</taxon>
        <taxon>Roseofilum</taxon>
        <taxon>Roseofilum acuticapitatum</taxon>
    </lineage>
</organism>
<feature type="binding site" evidence="3">
    <location>
        <begin position="92"/>
        <end position="93"/>
    </location>
    <ligand>
        <name>phosphate</name>
        <dbReference type="ChEBI" id="CHEBI:43474"/>
    </ligand>
</feature>
<dbReference type="PANTHER" id="PTHR42679">
    <property type="entry name" value="S-METHYL-5'-THIOADENOSINE PHOSPHORYLASE"/>
    <property type="match status" value="1"/>
</dbReference>
<proteinExistence type="inferred from homology"/>
<keyword evidence="2 3" id="KW-0808">Transferase</keyword>
<keyword evidence="3" id="KW-0660">Purine salvage</keyword>
<feature type="binding site" evidence="3">
    <location>
        <begin position="59"/>
        <end position="60"/>
    </location>
    <ligand>
        <name>phosphate</name>
        <dbReference type="ChEBI" id="CHEBI:43474"/>
    </ligand>
</feature>
<dbReference type="NCBIfam" id="TIGR01694">
    <property type="entry name" value="MTAP"/>
    <property type="match status" value="1"/>
</dbReference>
<dbReference type="Proteomes" id="UP001235303">
    <property type="component" value="Unassembled WGS sequence"/>
</dbReference>
<evidence type="ECO:0000313" key="6">
    <source>
        <dbReference type="Proteomes" id="UP001235303"/>
    </source>
</evidence>
<accession>A0ABT7AWC7</accession>
<feature type="site" description="Important for substrate specificity" evidence="3">
    <location>
        <position position="230"/>
    </location>
</feature>
<feature type="domain" description="Nucleoside phosphorylase" evidence="4">
    <location>
        <begin position="10"/>
        <end position="252"/>
    </location>
</feature>
<dbReference type="EMBL" id="JAQOSP010000109">
    <property type="protein sequence ID" value="MDJ1171219.1"/>
    <property type="molecule type" value="Genomic_DNA"/>
</dbReference>
<feature type="site" description="Important for substrate specificity" evidence="3">
    <location>
        <position position="175"/>
    </location>
</feature>
<dbReference type="PANTHER" id="PTHR42679:SF2">
    <property type="entry name" value="S-METHYL-5'-THIOADENOSINE PHOSPHORYLASE"/>
    <property type="match status" value="1"/>
</dbReference>
<evidence type="ECO:0000313" key="5">
    <source>
        <dbReference type="EMBL" id="MDJ1171219.1"/>
    </source>
</evidence>
<dbReference type="InterPro" id="IPR035994">
    <property type="entry name" value="Nucleoside_phosphorylase_sf"/>
</dbReference>
<feature type="binding site" evidence="3">
    <location>
        <position position="193"/>
    </location>
    <ligand>
        <name>substrate</name>
    </ligand>
</feature>
<gene>
    <name evidence="3" type="primary">mtnP</name>
    <name evidence="5" type="ORF">PMG71_17460</name>
</gene>
<dbReference type="InterPro" id="IPR010044">
    <property type="entry name" value="MTAP"/>
</dbReference>
<evidence type="ECO:0000256" key="1">
    <source>
        <dbReference type="ARBA" id="ARBA00022676"/>
    </source>
</evidence>
<dbReference type="Pfam" id="PF01048">
    <property type="entry name" value="PNP_UDP_1"/>
    <property type="match status" value="1"/>
</dbReference>
<comment type="function">
    <text evidence="3">Catalyzes the reversible phosphorylation of S-methyl-5'-thioadenosine (MTA) to adenine and 5-methylthioribose-1-phosphate. Involved in the breakdown of MTA, a major by-product of polyamine biosynthesis. Responsible for the first step in the methionine salvage pathway after MTA has been generated from S-adenosylmethionine. Has broad substrate specificity with 6-aminopurine nucleosides as preferred substrates.</text>
</comment>
<reference evidence="5 6" key="1">
    <citation type="submission" date="2023-01" db="EMBL/GenBank/DDBJ databases">
        <title>Novel diversity within Roseofilum (Cyanobacteria; Desertifilaceae) from marine benthic mats with descriptions of four novel species.</title>
        <authorList>
            <person name="Wang Y."/>
            <person name="Berthold D.E."/>
            <person name="Hu J."/>
            <person name="Lefler F.W."/>
            <person name="Laughinghouse H.D. IV."/>
        </authorList>
    </citation>
    <scope>NUCLEOTIDE SEQUENCE [LARGE SCALE GENOMIC DNA]</scope>
    <source>
        <strain evidence="5 6">BLCC-M154</strain>
    </source>
</reference>
<dbReference type="GO" id="GO:0017061">
    <property type="term" value="F:S-methyl-5-thioadenosine phosphorylase activity"/>
    <property type="evidence" value="ECO:0007669"/>
    <property type="project" value="UniProtKB-EC"/>
</dbReference>
<comment type="similarity">
    <text evidence="3">Belongs to the PNP/MTAP phosphorylase family. MTAP subfamily.</text>
</comment>
<dbReference type="RefSeq" id="WP_283754974.1">
    <property type="nucleotide sequence ID" value="NZ_JAQOSP010000109.1"/>
</dbReference>
<feature type="binding site" evidence="3">
    <location>
        <position position="17"/>
    </location>
    <ligand>
        <name>phosphate</name>
        <dbReference type="ChEBI" id="CHEBI:43474"/>
    </ligand>
</feature>
<sequence length="298" mass="32730">MTYSTESHAKIGIIGGSGLYQMEALQDVQEISIETPFGSPSAPLIVGQLSGAPVAFLARHGRGHHLMPSEIPFRANIYALKKIGVEYLISASAVGSLKEEVKPRDLVISHQFIDRTKHRVSTFFGEGIVAHIGFGHPVCAQLSQVLAEAIEGLDLPDITLHKGGTYLCMEGPAFSTQAESKLYRSWGATVIGMTNIPEAKLAREAEIAYGSLNLVTDYDCWHPDHDHVTVEMILDNLYHNAENAQKVIQETVRRLHENPPVSEAHSALKYAIVTRPEFIPDATREKLGLLLDKYLVQG</sequence>
<dbReference type="NCBIfam" id="NF005657">
    <property type="entry name" value="PRK07432.1"/>
    <property type="match status" value="1"/>
</dbReference>
<comment type="catalytic activity">
    <reaction evidence="3">
        <text>S-methyl-5'-thioadenosine + phosphate = 5-(methylsulfanyl)-alpha-D-ribose 1-phosphate + adenine</text>
        <dbReference type="Rhea" id="RHEA:11852"/>
        <dbReference type="ChEBI" id="CHEBI:16708"/>
        <dbReference type="ChEBI" id="CHEBI:17509"/>
        <dbReference type="ChEBI" id="CHEBI:43474"/>
        <dbReference type="ChEBI" id="CHEBI:58533"/>
        <dbReference type="EC" id="2.4.2.28"/>
    </reaction>
</comment>
<protein>
    <recommendedName>
        <fullName evidence="3">S-methyl-5'-thioadenosine phosphorylase</fullName>
        <ecNumber evidence="3">2.4.2.28</ecNumber>
    </recommendedName>
    <alternativeName>
        <fullName evidence="3">5'-methylthioadenosine phosphorylase</fullName>
        <shortName evidence="3">MTA phosphorylase</shortName>
        <shortName evidence="3">MTAP</shortName>
    </alternativeName>
</protein>
<feature type="binding site" evidence="3">
    <location>
        <begin position="217"/>
        <end position="219"/>
    </location>
    <ligand>
        <name>substrate</name>
    </ligand>
</feature>
<dbReference type="InterPro" id="IPR018099">
    <property type="entry name" value="Purine_phosphorylase-2_CS"/>
</dbReference>
<keyword evidence="6" id="KW-1185">Reference proteome</keyword>
<comment type="caution">
    <text evidence="5">The sequence shown here is derived from an EMBL/GenBank/DDBJ whole genome shotgun (WGS) entry which is preliminary data.</text>
</comment>
<dbReference type="HAMAP" id="MF_01963">
    <property type="entry name" value="MTAP"/>
    <property type="match status" value="1"/>
</dbReference>
<comment type="pathway">
    <text evidence="3">Amino-acid biosynthesis; L-methionine biosynthesis via salvage pathway; S-methyl-5-thio-alpha-D-ribose 1-phosphate from S-methyl-5'-thioadenosine (phosphorylase route): step 1/1.</text>
</comment>
<dbReference type="CDD" id="cd09010">
    <property type="entry name" value="MTAP_SsMTAPII_like_MTIP"/>
    <property type="match status" value="1"/>
</dbReference>
<dbReference type="Gene3D" id="3.40.50.1580">
    <property type="entry name" value="Nucleoside phosphorylase domain"/>
    <property type="match status" value="1"/>
</dbReference>
<evidence type="ECO:0000256" key="3">
    <source>
        <dbReference type="HAMAP-Rule" id="MF_01963"/>
    </source>
</evidence>
<evidence type="ECO:0000256" key="2">
    <source>
        <dbReference type="ARBA" id="ARBA00022679"/>
    </source>
</evidence>
<keyword evidence="1 3" id="KW-0328">Glycosyltransferase</keyword>
<dbReference type="EC" id="2.4.2.28" evidence="3"/>
<dbReference type="PROSITE" id="PS01240">
    <property type="entry name" value="PNP_MTAP_2"/>
    <property type="match status" value="1"/>
</dbReference>
<dbReference type="InterPro" id="IPR000845">
    <property type="entry name" value="Nucleoside_phosphorylase_d"/>
</dbReference>
<evidence type="ECO:0000259" key="4">
    <source>
        <dbReference type="Pfam" id="PF01048"/>
    </source>
</evidence>
<feature type="binding site" evidence="3">
    <location>
        <position position="194"/>
    </location>
    <ligand>
        <name>phosphate</name>
        <dbReference type="ChEBI" id="CHEBI:43474"/>
    </ligand>
</feature>
<comment type="subunit">
    <text evidence="3">Homohexamer. Dimer of a homotrimer.</text>
</comment>
<dbReference type="SUPFAM" id="SSF53167">
    <property type="entry name" value="Purine and uridine phosphorylases"/>
    <property type="match status" value="1"/>
</dbReference>